<feature type="region of interest" description="Disordered" evidence="1">
    <location>
        <begin position="140"/>
        <end position="164"/>
    </location>
</feature>
<organism evidence="2 3">
    <name type="scientific">Microbacterium rhizosphaerae</name>
    <dbReference type="NCBI Taxonomy" id="1678237"/>
    <lineage>
        <taxon>Bacteria</taxon>
        <taxon>Bacillati</taxon>
        <taxon>Actinomycetota</taxon>
        <taxon>Actinomycetes</taxon>
        <taxon>Micrococcales</taxon>
        <taxon>Microbacteriaceae</taxon>
        <taxon>Microbacterium</taxon>
    </lineage>
</organism>
<evidence type="ECO:0000313" key="3">
    <source>
        <dbReference type="Proteomes" id="UP001323798"/>
    </source>
</evidence>
<protein>
    <submittedName>
        <fullName evidence="2">DUF4192 family protein</fullName>
    </submittedName>
</protein>
<dbReference type="InterPro" id="IPR025447">
    <property type="entry name" value="DUF4192"/>
</dbReference>
<accession>A0ABZ0SLR6</accession>
<evidence type="ECO:0000313" key="2">
    <source>
        <dbReference type="EMBL" id="WPR89770.1"/>
    </source>
</evidence>
<feature type="compositionally biased region" description="Basic and acidic residues" evidence="1">
    <location>
        <begin position="140"/>
        <end position="149"/>
    </location>
</feature>
<dbReference type="EMBL" id="CP139368">
    <property type="protein sequence ID" value="WPR89770.1"/>
    <property type="molecule type" value="Genomic_DNA"/>
</dbReference>
<name>A0ABZ0SLR6_9MICO</name>
<keyword evidence="3" id="KW-1185">Reference proteome</keyword>
<dbReference type="Proteomes" id="UP001323798">
    <property type="component" value="Chromosome"/>
</dbReference>
<dbReference type="Pfam" id="PF13830">
    <property type="entry name" value="DUF4192"/>
    <property type="match status" value="1"/>
</dbReference>
<reference evidence="2 3" key="1">
    <citation type="submission" date="2023-11" db="EMBL/GenBank/DDBJ databases">
        <title>Genome sequence of Microbacterium rhizosphaerae KACC 19337.</title>
        <authorList>
            <person name="Choi H."/>
            <person name="Kim S."/>
            <person name="Kim Y."/>
            <person name="Kwon S.-W."/>
            <person name="Heo J."/>
        </authorList>
    </citation>
    <scope>NUCLEOTIDE SEQUENCE [LARGE SCALE GENOMIC DNA]</scope>
    <source>
        <strain evidence="2 3">KACC 19337</strain>
    </source>
</reference>
<gene>
    <name evidence="2" type="ORF">SM116_00330</name>
</gene>
<sequence length="387" mass="41721">MTTIVRAHSPAHFLTLVPDMLGFTPRESLVLVPFERGRSLGAMRFDLPHGAHAGDAGRSEVDRIAATCIGMVCKVSRADAFTIVVCTDESYAAGAPQAALAAALLSRADACGLRVVDALCVASDAWGSYLDADCPERGRPLSDLGRDPDAAPNPDQSAGAQLPASDLAERERVARALKSLAQAVRLVTDRPDDADGRIDPAALTAVCALNDIPLLFETALDWDAASLDAFDAATMIYCLSRPTLRDVALIQWCDDLAAGDRALDAQLEWEDGEDYPTDLACRMWGEGRRPSGERLRAALDLVRRLAAVAPRHDRPGALAVCAWLSWALGSSTHAEVYSRQALEIEQEHGLAEIVLTFVMNTHLPEWAFDPDASRRPAARDRPAHLDL</sequence>
<proteinExistence type="predicted"/>
<evidence type="ECO:0000256" key="1">
    <source>
        <dbReference type="SAM" id="MobiDB-lite"/>
    </source>
</evidence>
<dbReference type="RefSeq" id="WP_320942484.1">
    <property type="nucleotide sequence ID" value="NZ_BAABEU010000003.1"/>
</dbReference>